<gene>
    <name evidence="1" type="ORF">ACFPZN_16580</name>
</gene>
<dbReference type="RefSeq" id="WP_378282861.1">
    <property type="nucleotide sequence ID" value="NZ_JBHSON010000020.1"/>
</dbReference>
<proteinExistence type="predicted"/>
<dbReference type="EMBL" id="JBHSON010000020">
    <property type="protein sequence ID" value="MFC5747245.1"/>
    <property type="molecule type" value="Genomic_DNA"/>
</dbReference>
<keyword evidence="2" id="KW-1185">Reference proteome</keyword>
<reference evidence="2" key="1">
    <citation type="journal article" date="2019" name="Int. J. Syst. Evol. Microbiol.">
        <title>The Global Catalogue of Microorganisms (GCM) 10K type strain sequencing project: providing services to taxonomists for standard genome sequencing and annotation.</title>
        <authorList>
            <consortium name="The Broad Institute Genomics Platform"/>
            <consortium name="The Broad Institute Genome Sequencing Center for Infectious Disease"/>
            <person name="Wu L."/>
            <person name="Ma J."/>
        </authorList>
    </citation>
    <scope>NUCLEOTIDE SEQUENCE [LARGE SCALE GENOMIC DNA]</scope>
    <source>
        <strain evidence="2">KCTC 42087</strain>
    </source>
</reference>
<organism evidence="1 2">
    <name type="scientific">Actinomadura rugatobispora</name>
    <dbReference type="NCBI Taxonomy" id="1994"/>
    <lineage>
        <taxon>Bacteria</taxon>
        <taxon>Bacillati</taxon>
        <taxon>Actinomycetota</taxon>
        <taxon>Actinomycetes</taxon>
        <taxon>Streptosporangiales</taxon>
        <taxon>Thermomonosporaceae</taxon>
        <taxon>Actinomadura</taxon>
    </lineage>
</organism>
<name>A0ABW1A2A7_9ACTN</name>
<accession>A0ABW1A2A7</accession>
<evidence type="ECO:0000313" key="1">
    <source>
        <dbReference type="EMBL" id="MFC5747245.1"/>
    </source>
</evidence>
<dbReference type="Proteomes" id="UP001596074">
    <property type="component" value="Unassembled WGS sequence"/>
</dbReference>
<evidence type="ECO:0000313" key="2">
    <source>
        <dbReference type="Proteomes" id="UP001596074"/>
    </source>
</evidence>
<sequence length="77" mass="8604">MTIWLSAGPAALLAETGLAPARAPGRMHQVRFRYAANKRMRHAIDWWAFTSTREADWARHAYEDARARGHGEAPCAA</sequence>
<protein>
    <submittedName>
        <fullName evidence="1">Uncharacterized protein</fullName>
    </submittedName>
</protein>
<comment type="caution">
    <text evidence="1">The sequence shown here is derived from an EMBL/GenBank/DDBJ whole genome shotgun (WGS) entry which is preliminary data.</text>
</comment>